<name>A0ABQ5LSW2_9RHOB</name>
<proteinExistence type="predicted"/>
<gene>
    <name evidence="1" type="ORF">STA1M1_18830</name>
</gene>
<dbReference type="InterPro" id="IPR058532">
    <property type="entry name" value="YjbR/MT2646/Rv2570-like"/>
</dbReference>
<keyword evidence="2" id="KW-1185">Reference proteome</keyword>
<evidence type="ECO:0008006" key="3">
    <source>
        <dbReference type="Google" id="ProtNLM"/>
    </source>
</evidence>
<evidence type="ECO:0000313" key="1">
    <source>
        <dbReference type="EMBL" id="GKY88014.1"/>
    </source>
</evidence>
<comment type="caution">
    <text evidence="1">The sequence shown here is derived from an EMBL/GenBank/DDBJ whole genome shotgun (WGS) entry which is preliminary data.</text>
</comment>
<dbReference type="Gene3D" id="3.90.1150.30">
    <property type="match status" value="1"/>
</dbReference>
<dbReference type="SUPFAM" id="SSF142906">
    <property type="entry name" value="YjbR-like"/>
    <property type="match status" value="1"/>
</dbReference>
<protein>
    <recommendedName>
        <fullName evidence="3">MmcQ/YjbR family DNA-binding protein</fullName>
    </recommendedName>
</protein>
<dbReference type="Pfam" id="PF04237">
    <property type="entry name" value="YjbR"/>
    <property type="match status" value="1"/>
</dbReference>
<dbReference type="Proteomes" id="UP001144205">
    <property type="component" value="Unassembled WGS sequence"/>
</dbReference>
<dbReference type="RefSeq" id="WP_281842011.1">
    <property type="nucleotide sequence ID" value="NZ_BROH01000004.1"/>
</dbReference>
<reference evidence="1" key="1">
    <citation type="journal article" date="2023" name="Int. J. Syst. Evol. Microbiol.">
        <title>Sinisalibacter aestuarii sp. nov., isolated from estuarine sediment of the Arakawa River.</title>
        <authorList>
            <person name="Arafat S.T."/>
            <person name="Hirano S."/>
            <person name="Sato A."/>
            <person name="Takeuchi K."/>
            <person name="Yasuda T."/>
            <person name="Terahara T."/>
            <person name="Hamada M."/>
            <person name="Kobayashi T."/>
        </authorList>
    </citation>
    <scope>NUCLEOTIDE SEQUENCE</scope>
    <source>
        <strain evidence="1">B-399</strain>
    </source>
</reference>
<dbReference type="InterPro" id="IPR038056">
    <property type="entry name" value="YjbR-like_sf"/>
</dbReference>
<organism evidence="1 2">
    <name type="scientific">Sinisalibacter aestuarii</name>
    <dbReference type="NCBI Taxonomy" id="2949426"/>
    <lineage>
        <taxon>Bacteria</taxon>
        <taxon>Pseudomonadati</taxon>
        <taxon>Pseudomonadota</taxon>
        <taxon>Alphaproteobacteria</taxon>
        <taxon>Rhodobacterales</taxon>
        <taxon>Roseobacteraceae</taxon>
        <taxon>Sinisalibacter</taxon>
    </lineage>
</organism>
<accession>A0ABQ5LSW2</accession>
<evidence type="ECO:0000313" key="2">
    <source>
        <dbReference type="Proteomes" id="UP001144205"/>
    </source>
</evidence>
<sequence length="115" mass="12377">MSRDLVNDICRALPGADWSEPFGPGHDVWKLGGKIFAATGAQGIGVSVKCPDVETAEMLRDAGVAQKAPYFHKSWVLVPFASADPAEITHRIHTAYDVIRESLPKKAQAALPPRG</sequence>
<dbReference type="EMBL" id="BROH01000004">
    <property type="protein sequence ID" value="GKY88014.1"/>
    <property type="molecule type" value="Genomic_DNA"/>
</dbReference>